<dbReference type="InterPro" id="IPR001816">
    <property type="entry name" value="Transl_elong_EFTs/EF1B"/>
</dbReference>
<dbReference type="SUPFAM" id="SSF54713">
    <property type="entry name" value="Elongation factor Ts (EF-Ts), dimerisation domain"/>
    <property type="match status" value="1"/>
</dbReference>
<dbReference type="AlphaFoldDB" id="A0AA37UMA8"/>
<dbReference type="Gene3D" id="1.10.8.10">
    <property type="entry name" value="DNA helicase RuvA subunit, C-terminal domain"/>
    <property type="match status" value="1"/>
</dbReference>
<dbReference type="InterPro" id="IPR009060">
    <property type="entry name" value="UBA-like_sf"/>
</dbReference>
<feature type="region of interest" description="Involved in Mg(2+) ion dislocation from EF-Tu" evidence="6">
    <location>
        <begin position="80"/>
        <end position="83"/>
    </location>
</feature>
<dbReference type="Gene3D" id="1.10.286.20">
    <property type="match status" value="1"/>
</dbReference>
<comment type="caution">
    <text evidence="8">The sequence shown here is derived from an EMBL/GenBank/DDBJ whole genome shotgun (WGS) entry which is preliminary data.</text>
</comment>
<dbReference type="CDD" id="cd14275">
    <property type="entry name" value="UBA_EF-Ts"/>
    <property type="match status" value="1"/>
</dbReference>
<evidence type="ECO:0000256" key="2">
    <source>
        <dbReference type="ARBA" id="ARBA00016956"/>
    </source>
</evidence>
<dbReference type="InterPro" id="IPR036402">
    <property type="entry name" value="EF-Ts_dimer_sf"/>
</dbReference>
<evidence type="ECO:0000259" key="7">
    <source>
        <dbReference type="Pfam" id="PF00889"/>
    </source>
</evidence>
<evidence type="ECO:0000256" key="4">
    <source>
        <dbReference type="ARBA" id="ARBA00022917"/>
    </source>
</evidence>
<accession>A0AA37UMA8</accession>
<feature type="domain" description="Translation elongation factor EFTs/EF1B dimerisation" evidence="7">
    <location>
        <begin position="72"/>
        <end position="274"/>
    </location>
</feature>
<dbReference type="InterPro" id="IPR018101">
    <property type="entry name" value="Transl_elong_Ts_CS"/>
</dbReference>
<sequence>MANFNVADVKVLRERTGAGMVDSKNALVEAEGDIEKAIEILRLKGLKQVSKREDRSTSEGLVAAKTVEGATTIIELGTETDFVAKNEKFIALADKVLEAVAAAGAGSLEEALAAPGGRGTVADLITDEAAILGEKIELRKVARVEGQEFAVYLHKTSKDLPPQVGVVVAYTGSDADTARGIAQHVAMFDPAFLSRDEVPADAVENERRIVTEIATAEGKPEAALPKIIEGRLTGFFKERVLLDQGYAKDSKVAVAKILDDAGLAVQSFVRFKVGA</sequence>
<dbReference type="SUPFAM" id="SSF46934">
    <property type="entry name" value="UBA-like"/>
    <property type="match status" value="1"/>
</dbReference>
<reference evidence="8 9" key="1">
    <citation type="journal article" date="2014" name="Int. J. Syst. Evol. Microbiol.">
        <title>Complete genome sequence of Corynebacterium casei LMG S-19264T (=DSM 44701T), isolated from a smear-ripened cheese.</title>
        <authorList>
            <consortium name="US DOE Joint Genome Institute (JGI-PGF)"/>
            <person name="Walter F."/>
            <person name="Albersmeier A."/>
            <person name="Kalinowski J."/>
            <person name="Ruckert C."/>
        </authorList>
    </citation>
    <scope>NUCLEOTIDE SEQUENCE [LARGE SCALE GENOMIC DNA]</scope>
    <source>
        <strain evidence="8 9">NBRC 112289</strain>
    </source>
</reference>
<dbReference type="FunFam" id="1.10.286.20:FF:000001">
    <property type="entry name" value="Elongation factor Ts"/>
    <property type="match status" value="1"/>
</dbReference>
<organism evidence="8 9">
    <name type="scientific">Arenivirga flava</name>
    <dbReference type="NCBI Taxonomy" id="1930060"/>
    <lineage>
        <taxon>Bacteria</taxon>
        <taxon>Bacillati</taxon>
        <taxon>Actinomycetota</taxon>
        <taxon>Actinomycetes</taxon>
        <taxon>Micrococcales</taxon>
        <taxon>Microbacteriaceae</taxon>
        <taxon>Arenivirga</taxon>
    </lineage>
</organism>
<comment type="similarity">
    <text evidence="1 6">Belongs to the EF-Ts family.</text>
</comment>
<evidence type="ECO:0000313" key="8">
    <source>
        <dbReference type="EMBL" id="GMA29606.1"/>
    </source>
</evidence>
<dbReference type="NCBIfam" id="TIGR00116">
    <property type="entry name" value="tsf"/>
    <property type="match status" value="1"/>
</dbReference>
<dbReference type="EMBL" id="BSUL01000001">
    <property type="protein sequence ID" value="GMA29606.1"/>
    <property type="molecule type" value="Genomic_DNA"/>
</dbReference>
<evidence type="ECO:0000313" key="9">
    <source>
        <dbReference type="Proteomes" id="UP001157160"/>
    </source>
</evidence>
<dbReference type="HAMAP" id="MF_00050">
    <property type="entry name" value="EF_Ts"/>
    <property type="match status" value="1"/>
</dbReference>
<dbReference type="InterPro" id="IPR014039">
    <property type="entry name" value="Transl_elong_EFTs/EF1B_dimer"/>
</dbReference>
<keyword evidence="6" id="KW-0963">Cytoplasm</keyword>
<dbReference type="PROSITE" id="PS01126">
    <property type="entry name" value="EF_TS_1"/>
    <property type="match status" value="1"/>
</dbReference>
<dbReference type="Pfam" id="PF00889">
    <property type="entry name" value="EF_TS"/>
    <property type="match status" value="1"/>
</dbReference>
<comment type="function">
    <text evidence="5 6">Associates with the EF-Tu.GDP complex and induces the exchange of GDP to GTP. It remains bound to the aminoacyl-tRNA.EF-Tu.GTP complex up to the GTP hydrolysis stage on the ribosome.</text>
</comment>
<dbReference type="PANTHER" id="PTHR11741">
    <property type="entry name" value="ELONGATION FACTOR TS"/>
    <property type="match status" value="1"/>
</dbReference>
<dbReference type="Proteomes" id="UP001157160">
    <property type="component" value="Unassembled WGS sequence"/>
</dbReference>
<name>A0AA37UMA8_9MICO</name>
<proteinExistence type="inferred from homology"/>
<dbReference type="RefSeq" id="WP_284233873.1">
    <property type="nucleotide sequence ID" value="NZ_BSUL01000001.1"/>
</dbReference>
<dbReference type="PANTHER" id="PTHR11741:SF0">
    <property type="entry name" value="ELONGATION FACTOR TS, MITOCHONDRIAL"/>
    <property type="match status" value="1"/>
</dbReference>
<evidence type="ECO:0000256" key="1">
    <source>
        <dbReference type="ARBA" id="ARBA00005532"/>
    </source>
</evidence>
<dbReference type="FunFam" id="1.10.8.10:FF:000001">
    <property type="entry name" value="Elongation factor Ts"/>
    <property type="match status" value="1"/>
</dbReference>
<evidence type="ECO:0000256" key="6">
    <source>
        <dbReference type="HAMAP-Rule" id="MF_00050"/>
    </source>
</evidence>
<comment type="subcellular location">
    <subcellularLocation>
        <location evidence="6">Cytoplasm</location>
    </subcellularLocation>
</comment>
<evidence type="ECO:0000256" key="3">
    <source>
        <dbReference type="ARBA" id="ARBA00022768"/>
    </source>
</evidence>
<dbReference type="Gene3D" id="3.30.479.20">
    <property type="entry name" value="Elongation factor Ts, dimerisation domain"/>
    <property type="match status" value="2"/>
</dbReference>
<keyword evidence="4 6" id="KW-0648">Protein biosynthesis</keyword>
<gene>
    <name evidence="6 8" type="primary">tsf</name>
    <name evidence="8" type="ORF">GCM10025874_28590</name>
</gene>
<protein>
    <recommendedName>
        <fullName evidence="2 6">Elongation factor Ts</fullName>
        <shortName evidence="6">EF-Ts</shortName>
    </recommendedName>
</protein>
<keyword evidence="9" id="KW-1185">Reference proteome</keyword>
<keyword evidence="3 6" id="KW-0251">Elongation factor</keyword>
<dbReference type="GO" id="GO:0005737">
    <property type="term" value="C:cytoplasm"/>
    <property type="evidence" value="ECO:0007669"/>
    <property type="project" value="UniProtKB-SubCell"/>
</dbReference>
<evidence type="ECO:0000256" key="5">
    <source>
        <dbReference type="ARBA" id="ARBA00025453"/>
    </source>
</evidence>
<dbReference type="GO" id="GO:0003746">
    <property type="term" value="F:translation elongation factor activity"/>
    <property type="evidence" value="ECO:0007669"/>
    <property type="project" value="UniProtKB-UniRule"/>
</dbReference>